<dbReference type="EMBL" id="BPLR01005784">
    <property type="protein sequence ID" value="GIY04989.1"/>
    <property type="molecule type" value="Genomic_DNA"/>
</dbReference>
<evidence type="ECO:0000313" key="2">
    <source>
        <dbReference type="Proteomes" id="UP001054945"/>
    </source>
</evidence>
<gene>
    <name evidence="1" type="primary">Efcab6</name>
    <name evidence="1" type="ORF">CEXT_64081</name>
</gene>
<reference evidence="1 2" key="1">
    <citation type="submission" date="2021-06" db="EMBL/GenBank/DDBJ databases">
        <title>Caerostris extrusa draft genome.</title>
        <authorList>
            <person name="Kono N."/>
            <person name="Arakawa K."/>
        </authorList>
    </citation>
    <scope>NUCLEOTIDE SEQUENCE [LARGE SCALE GENOMIC DNA]</scope>
</reference>
<dbReference type="Gene3D" id="1.10.238.10">
    <property type="entry name" value="EF-hand"/>
    <property type="match status" value="2"/>
</dbReference>
<sequence length="358" mass="41632">MLPSSEENKNLLDTKKREIISSEINSEGSKSIDLYTELSSISSFTHDSQQDITNKDLLSDKLNCRLYAVVQALRSFDAKNSGKILPTNLHNVLNIFCHPLNIKEFNELLKKRKLRRKGFIDYISFLSKLTNKKKELHNALNYEENGFYKNVQNTEEMEIKMKQKIGRNLKHFVRSMRLYDRNHDGLWSVYDPTNKGVLNYKDFLLKLGTRSESYKRIMPRGLPVKLKVCSPSFNVTYSRNEQVSQRCAKLGRDDPSIQGQIFDNIIEAFKKRQIQRTFPILLRTFQIKDANGSGFIPLTVFHQVLNYFVMPMSSQLFKQILMSFNVSPNSNKIQWYVFFKNVCTNNAAECQQDTYITG</sequence>
<dbReference type="SUPFAM" id="SSF47473">
    <property type="entry name" value="EF-hand"/>
    <property type="match status" value="2"/>
</dbReference>
<protein>
    <submittedName>
        <fullName evidence="1">EF-hand calcium-binding domain-containing protein 6</fullName>
    </submittedName>
</protein>
<keyword evidence="2" id="KW-1185">Reference proteome</keyword>
<dbReference type="Proteomes" id="UP001054945">
    <property type="component" value="Unassembled WGS sequence"/>
</dbReference>
<dbReference type="AlphaFoldDB" id="A0AAV4Q9J9"/>
<accession>A0AAV4Q9J9</accession>
<organism evidence="1 2">
    <name type="scientific">Caerostris extrusa</name>
    <name type="common">Bark spider</name>
    <name type="synonym">Caerostris bankana</name>
    <dbReference type="NCBI Taxonomy" id="172846"/>
    <lineage>
        <taxon>Eukaryota</taxon>
        <taxon>Metazoa</taxon>
        <taxon>Ecdysozoa</taxon>
        <taxon>Arthropoda</taxon>
        <taxon>Chelicerata</taxon>
        <taxon>Arachnida</taxon>
        <taxon>Araneae</taxon>
        <taxon>Araneomorphae</taxon>
        <taxon>Entelegynae</taxon>
        <taxon>Araneoidea</taxon>
        <taxon>Araneidae</taxon>
        <taxon>Caerostris</taxon>
    </lineage>
</organism>
<name>A0AAV4Q9J9_CAEEX</name>
<comment type="caution">
    <text evidence="1">The sequence shown here is derived from an EMBL/GenBank/DDBJ whole genome shotgun (WGS) entry which is preliminary data.</text>
</comment>
<dbReference type="InterPro" id="IPR011992">
    <property type="entry name" value="EF-hand-dom_pair"/>
</dbReference>
<dbReference type="InterPro" id="IPR052603">
    <property type="entry name" value="EFCB6"/>
</dbReference>
<dbReference type="GO" id="GO:0005654">
    <property type="term" value="C:nucleoplasm"/>
    <property type="evidence" value="ECO:0007669"/>
    <property type="project" value="TreeGrafter"/>
</dbReference>
<dbReference type="PANTHER" id="PTHR20875">
    <property type="entry name" value="EF-HAND CALCIUM-BINDING DOMAIN-CONTAINING PROTEIN 6-RELATED"/>
    <property type="match status" value="1"/>
</dbReference>
<proteinExistence type="predicted"/>
<dbReference type="PANTHER" id="PTHR20875:SF2">
    <property type="entry name" value="EF-HAND CALCIUM-BINDING DOMAIN-CONTAINING PROTEIN 6"/>
    <property type="match status" value="1"/>
</dbReference>
<evidence type="ECO:0000313" key="1">
    <source>
        <dbReference type="EMBL" id="GIY04989.1"/>
    </source>
</evidence>